<keyword evidence="1" id="KW-0808">Transferase</keyword>
<accession>V6LS61</accession>
<evidence type="ECO:0000256" key="4">
    <source>
        <dbReference type="PROSITE-ProRule" id="PRU00035"/>
    </source>
</evidence>
<sequence>MNDPLALTPINQALRTALCRSCDQMRRIRNIGDLFWEPVDIEALQIPDYFSVIRRPMDLLTLKQKLQLNCYDTFGDFIYESALIWQNCRDYNKNSPTNYFINSADEGERNFIQTVAKQAGAMLQGFSWKAYLRLLQGIQDNMIPVSQFVKIYEDNEIGVQNITDDFNSSMHQFNTRISMLDEQSIGELVDFYLRKKGQLVEMGAHEIDLKVDPDDLTLARQLNMLSGFKLQDHIKRGRGKRMM</sequence>
<evidence type="ECO:0000313" key="8">
    <source>
        <dbReference type="Proteomes" id="UP000018208"/>
    </source>
</evidence>
<dbReference type="PROSITE" id="PS00633">
    <property type="entry name" value="BROMODOMAIN_1"/>
    <property type="match status" value="1"/>
</dbReference>
<dbReference type="SMART" id="SM00297">
    <property type="entry name" value="BROMO"/>
    <property type="match status" value="1"/>
</dbReference>
<dbReference type="GO" id="GO:0000123">
    <property type="term" value="C:histone acetyltransferase complex"/>
    <property type="evidence" value="ECO:0007669"/>
    <property type="project" value="TreeGrafter"/>
</dbReference>
<reference evidence="7" key="2">
    <citation type="submission" date="2020-12" db="EMBL/GenBank/DDBJ databases">
        <title>New Spironucleus salmonicida genome in near-complete chromosomes.</title>
        <authorList>
            <person name="Xu F."/>
            <person name="Kurt Z."/>
            <person name="Jimenez-Gonzalez A."/>
            <person name="Astvaldsson A."/>
            <person name="Andersson J.O."/>
            <person name="Svard S.G."/>
        </authorList>
    </citation>
    <scope>NUCLEOTIDE SEQUENCE</scope>
    <source>
        <strain evidence="7">ATCC 50377</strain>
    </source>
</reference>
<dbReference type="SUPFAM" id="SSF47370">
    <property type="entry name" value="Bromodomain"/>
    <property type="match status" value="1"/>
</dbReference>
<evidence type="ECO:0000259" key="5">
    <source>
        <dbReference type="PROSITE" id="PS50014"/>
    </source>
</evidence>
<dbReference type="EMBL" id="KI546073">
    <property type="protein sequence ID" value="EST46531.1"/>
    <property type="molecule type" value="Genomic_DNA"/>
</dbReference>
<dbReference type="VEuPathDB" id="GiardiaDB:SS50377_27693"/>
<dbReference type="GO" id="GO:0045944">
    <property type="term" value="P:positive regulation of transcription by RNA polymerase II"/>
    <property type="evidence" value="ECO:0007669"/>
    <property type="project" value="TreeGrafter"/>
</dbReference>
<dbReference type="PRINTS" id="PR00503">
    <property type="entry name" value="BROMODOMAIN"/>
</dbReference>
<organism evidence="6">
    <name type="scientific">Spironucleus salmonicida</name>
    <dbReference type="NCBI Taxonomy" id="348837"/>
    <lineage>
        <taxon>Eukaryota</taxon>
        <taxon>Metamonada</taxon>
        <taxon>Diplomonadida</taxon>
        <taxon>Hexamitidae</taxon>
        <taxon>Hexamitinae</taxon>
        <taxon>Spironucleus</taxon>
    </lineage>
</organism>
<dbReference type="InterPro" id="IPR036427">
    <property type="entry name" value="Bromodomain-like_sf"/>
</dbReference>
<keyword evidence="3" id="KW-0012">Acyltransferase</keyword>
<dbReference type="Pfam" id="PF00439">
    <property type="entry name" value="Bromodomain"/>
    <property type="match status" value="1"/>
</dbReference>
<dbReference type="InterPro" id="IPR018359">
    <property type="entry name" value="Bromodomain_CS"/>
</dbReference>
<reference evidence="6 7" key="1">
    <citation type="journal article" date="2014" name="PLoS Genet.">
        <title>The Genome of Spironucleus salmonicida Highlights a Fish Pathogen Adapted to Fluctuating Environments.</title>
        <authorList>
            <person name="Xu F."/>
            <person name="Jerlstrom-Hultqvist J."/>
            <person name="Einarsson E."/>
            <person name="Astvaldsson A."/>
            <person name="Svard S.G."/>
            <person name="Andersson J.O."/>
        </authorList>
    </citation>
    <scope>NUCLEOTIDE SEQUENCE</scope>
    <source>
        <strain evidence="7">ATCC 50377</strain>
    </source>
</reference>
<name>V6LS61_9EUKA</name>
<dbReference type="InterPro" id="IPR001487">
    <property type="entry name" value="Bromodomain"/>
</dbReference>
<evidence type="ECO:0000313" key="6">
    <source>
        <dbReference type="EMBL" id="EST46531.1"/>
    </source>
</evidence>
<dbReference type="GO" id="GO:0010484">
    <property type="term" value="F:histone H3 acetyltransferase activity"/>
    <property type="evidence" value="ECO:0007669"/>
    <property type="project" value="TreeGrafter"/>
</dbReference>
<dbReference type="PROSITE" id="PS50014">
    <property type="entry name" value="BROMODOMAIN_2"/>
    <property type="match status" value="1"/>
</dbReference>
<evidence type="ECO:0000256" key="2">
    <source>
        <dbReference type="ARBA" id="ARBA00023117"/>
    </source>
</evidence>
<dbReference type="Gene3D" id="1.20.920.10">
    <property type="entry name" value="Bromodomain-like"/>
    <property type="match status" value="1"/>
</dbReference>
<dbReference type="PANTHER" id="PTHR45750:SF3">
    <property type="entry name" value="HISTONE ACETYLTRANSFERASE"/>
    <property type="match status" value="1"/>
</dbReference>
<keyword evidence="2 4" id="KW-0103">Bromodomain</keyword>
<dbReference type="OrthoDB" id="21449at2759"/>
<evidence type="ECO:0000256" key="1">
    <source>
        <dbReference type="ARBA" id="ARBA00022679"/>
    </source>
</evidence>
<dbReference type="EMBL" id="AUWU02000007">
    <property type="protein sequence ID" value="KAH0571392.1"/>
    <property type="molecule type" value="Genomic_DNA"/>
</dbReference>
<dbReference type="AlphaFoldDB" id="V6LS61"/>
<dbReference type="PANTHER" id="PTHR45750">
    <property type="entry name" value="GH11602P"/>
    <property type="match status" value="1"/>
</dbReference>
<keyword evidence="8" id="KW-1185">Reference proteome</keyword>
<dbReference type="InterPro" id="IPR037800">
    <property type="entry name" value="GCN5"/>
</dbReference>
<evidence type="ECO:0000256" key="3">
    <source>
        <dbReference type="ARBA" id="ARBA00023315"/>
    </source>
</evidence>
<feature type="domain" description="Bromo" evidence="5">
    <location>
        <begin position="27"/>
        <end position="99"/>
    </location>
</feature>
<dbReference type="Proteomes" id="UP000018208">
    <property type="component" value="Unassembled WGS sequence"/>
</dbReference>
<proteinExistence type="predicted"/>
<evidence type="ECO:0000313" key="7">
    <source>
        <dbReference type="EMBL" id="KAH0571392.1"/>
    </source>
</evidence>
<gene>
    <name evidence="6" type="ORF">SS50377_13336</name>
    <name evidence="7" type="ORF">SS50377_27693</name>
</gene>
<protein>
    <submittedName>
        <fullName evidence="6">Bromodomain-containing protein</fullName>
    </submittedName>
</protein>